<comment type="caution">
    <text evidence="2">The sequence shown here is derived from an EMBL/GenBank/DDBJ whole genome shotgun (WGS) entry which is preliminary data.</text>
</comment>
<name>A0A5K0U8W1_9VIRU</name>
<reference evidence="2 3" key="1">
    <citation type="submission" date="2018-10" db="EMBL/GenBank/DDBJ databases">
        <authorList>
            <consortium name="IHU Genomes"/>
        </authorList>
    </citation>
    <scope>NUCLEOTIDE SEQUENCE [LARGE SCALE GENOMIC DNA]</scope>
    <source>
        <strain evidence="2 3">A1</strain>
    </source>
</reference>
<keyword evidence="1" id="KW-0812">Transmembrane</keyword>
<keyword evidence="1" id="KW-0472">Membrane</keyword>
<dbReference type="Proteomes" id="UP000594342">
    <property type="component" value="Unassembled WGS sequence"/>
</dbReference>
<dbReference type="EMBL" id="UPSH01000001">
    <property type="protein sequence ID" value="VBB17914.1"/>
    <property type="molecule type" value="Genomic_DNA"/>
</dbReference>
<feature type="transmembrane region" description="Helical" evidence="1">
    <location>
        <begin position="31"/>
        <end position="50"/>
    </location>
</feature>
<keyword evidence="3" id="KW-1185">Reference proteome</keyword>
<evidence type="ECO:0000256" key="1">
    <source>
        <dbReference type="SAM" id="Phobius"/>
    </source>
</evidence>
<gene>
    <name evidence="2" type="ORF">YASMINEVIRUS_377</name>
</gene>
<sequence length="133" mass="14733">MSNSKVDVISLSLGIGIGFFLGSVLKPAGVLLMLYSIIVFVARCIVAFCVNTTTPTDFANVYNGPDVSRVSGKDLDIHFDYNIFTNTVTVTRSMGTVIKTDKDRIQFLIKKTTSIVFFWDIFNHVSPLKVVFV</sequence>
<accession>A0A5K0U8W1</accession>
<feature type="transmembrane region" description="Helical" evidence="1">
    <location>
        <begin position="7"/>
        <end position="25"/>
    </location>
</feature>
<evidence type="ECO:0000313" key="2">
    <source>
        <dbReference type="EMBL" id="VBB17914.1"/>
    </source>
</evidence>
<protein>
    <submittedName>
        <fullName evidence="2">Uncharacterized protein</fullName>
    </submittedName>
</protein>
<evidence type="ECO:0000313" key="3">
    <source>
        <dbReference type="Proteomes" id="UP000594342"/>
    </source>
</evidence>
<keyword evidence="1" id="KW-1133">Transmembrane helix</keyword>
<organism evidence="2 3">
    <name type="scientific">Yasminevirus sp. GU-2018</name>
    <dbReference type="NCBI Taxonomy" id="2420051"/>
    <lineage>
        <taxon>Viruses</taxon>
        <taxon>Varidnaviria</taxon>
        <taxon>Bamfordvirae</taxon>
        <taxon>Nucleocytoviricota</taxon>
        <taxon>Megaviricetes</taxon>
        <taxon>Imitervirales</taxon>
        <taxon>Mimiviridae</taxon>
        <taxon>Klosneuvirinae</taxon>
        <taxon>Yasminevirus</taxon>
        <taxon>Yasminevirus saudimassiliense</taxon>
    </lineage>
</organism>
<proteinExistence type="predicted"/>